<feature type="compositionally biased region" description="Polar residues" evidence="5">
    <location>
        <begin position="432"/>
        <end position="443"/>
    </location>
</feature>
<feature type="transmembrane region" description="Helical" evidence="6">
    <location>
        <begin position="318"/>
        <end position="338"/>
    </location>
</feature>
<dbReference type="EMBL" id="KV441390">
    <property type="protein sequence ID" value="OAF60818.1"/>
    <property type="molecule type" value="Genomic_DNA"/>
</dbReference>
<gene>
    <name evidence="7" type="ORF">VC83_02432</name>
</gene>
<evidence type="ECO:0000256" key="1">
    <source>
        <dbReference type="ARBA" id="ARBA00004141"/>
    </source>
</evidence>
<accession>A0A177AFD3</accession>
<feature type="transmembrane region" description="Helical" evidence="6">
    <location>
        <begin position="242"/>
        <end position="263"/>
    </location>
</feature>
<evidence type="ECO:0000256" key="2">
    <source>
        <dbReference type="ARBA" id="ARBA00022692"/>
    </source>
</evidence>
<dbReference type="NCBIfam" id="TIGR00803">
    <property type="entry name" value="nst"/>
    <property type="match status" value="2"/>
</dbReference>
<dbReference type="eggNOG" id="KOG2234">
    <property type="taxonomic scope" value="Eukaryota"/>
</dbReference>
<dbReference type="InterPro" id="IPR007271">
    <property type="entry name" value="Nuc_sug_transpt"/>
</dbReference>
<sequence length="458" mass="50161">MAPGEKSQSATFYGVPMKHVSLITLTFQNSALILIMHYSRIMPVIGGHRYFTSTAVLLNEVLKLSVSLTIALYDISRTMPPSTPSTTLFEQLYNSVFSGDGWKLAIPASLYTLQNSLQYIAVSNLDAVHFQILYQLKILTTALFSVTMLRRSLSGRKWTALVLLTIGVVIVQLPSSDKVSYATIFEDASKFAFPRSFHEVGQAAHHVADEVTKRSLSALTKRSATYEGIDKDLGHEKAAMNYSLGCIAVLTASVISGLTGVYFEKVLKDSSASITVWTRNVQLSFYSLFPALLIGVVYKDGGEIAKNGFFAGYNSVVWTAIAFQALGGVLVAMCINYADNIAKNFATSISIILSFLFSVWFFDFKVTLNFLIGTAVVIFATYLYSLNDKGRSRPPPINIATYEKTTIDNGYTPAEDKKNLLTPLGIMNTNKAGLSTSRPSSPIGQPRTGAAWKGKRED</sequence>
<organism evidence="7">
    <name type="scientific">Pseudogymnoascus destructans</name>
    <dbReference type="NCBI Taxonomy" id="655981"/>
    <lineage>
        <taxon>Eukaryota</taxon>
        <taxon>Fungi</taxon>
        <taxon>Dikarya</taxon>
        <taxon>Ascomycota</taxon>
        <taxon>Pezizomycotina</taxon>
        <taxon>Leotiomycetes</taxon>
        <taxon>Thelebolales</taxon>
        <taxon>Thelebolaceae</taxon>
        <taxon>Pseudogymnoascus</taxon>
    </lineage>
</organism>
<evidence type="ECO:0008006" key="8">
    <source>
        <dbReference type="Google" id="ProtNLM"/>
    </source>
</evidence>
<dbReference type="AlphaFoldDB" id="A0A177AFD3"/>
<feature type="transmembrane region" description="Helical" evidence="6">
    <location>
        <begin position="345"/>
        <end position="362"/>
    </location>
</feature>
<dbReference type="Pfam" id="PF04142">
    <property type="entry name" value="Nuc_sug_transp"/>
    <property type="match status" value="1"/>
</dbReference>
<keyword evidence="3 6" id="KW-1133">Transmembrane helix</keyword>
<keyword evidence="4 6" id="KW-0472">Membrane</keyword>
<evidence type="ECO:0000313" key="7">
    <source>
        <dbReference type="EMBL" id="OAF60818.1"/>
    </source>
</evidence>
<dbReference type="GO" id="GO:0015165">
    <property type="term" value="F:pyrimidine nucleotide-sugar transmembrane transporter activity"/>
    <property type="evidence" value="ECO:0007669"/>
    <property type="project" value="InterPro"/>
</dbReference>
<dbReference type="InterPro" id="IPR037185">
    <property type="entry name" value="EmrE-like"/>
</dbReference>
<evidence type="ECO:0000256" key="3">
    <source>
        <dbReference type="ARBA" id="ARBA00022989"/>
    </source>
</evidence>
<dbReference type="SUPFAM" id="SSF103481">
    <property type="entry name" value="Multidrug resistance efflux transporter EmrE"/>
    <property type="match status" value="2"/>
</dbReference>
<evidence type="ECO:0000256" key="6">
    <source>
        <dbReference type="SAM" id="Phobius"/>
    </source>
</evidence>
<proteinExistence type="predicted"/>
<dbReference type="PIRSF" id="PIRSF005799">
    <property type="entry name" value="UDP-gal_transpt"/>
    <property type="match status" value="1"/>
</dbReference>
<dbReference type="PANTHER" id="PTHR10231">
    <property type="entry name" value="NUCLEOTIDE-SUGAR TRANSMEMBRANE TRANSPORTER"/>
    <property type="match status" value="1"/>
</dbReference>
<dbReference type="Proteomes" id="UP000077154">
    <property type="component" value="Unassembled WGS sequence"/>
</dbReference>
<dbReference type="GO" id="GO:0000139">
    <property type="term" value="C:Golgi membrane"/>
    <property type="evidence" value="ECO:0007669"/>
    <property type="project" value="InterPro"/>
</dbReference>
<dbReference type="GeneID" id="36285515"/>
<feature type="transmembrane region" description="Helical" evidence="6">
    <location>
        <begin position="158"/>
        <end position="175"/>
    </location>
</feature>
<reference evidence="7" key="1">
    <citation type="submission" date="2016-03" db="EMBL/GenBank/DDBJ databases">
        <title>Updated assembly of Pseudogymnoascus destructans, the fungus causing white-nose syndrome of bats.</title>
        <authorList>
            <person name="Palmer J.M."/>
            <person name="Drees K.P."/>
            <person name="Foster J.T."/>
            <person name="Lindner D.L."/>
        </authorList>
    </citation>
    <scope>NUCLEOTIDE SEQUENCE [LARGE SCALE GENOMIC DNA]</scope>
    <source>
        <strain evidence="7">20631-21</strain>
    </source>
</reference>
<dbReference type="RefSeq" id="XP_024326099.1">
    <property type="nucleotide sequence ID" value="XM_024466096.1"/>
</dbReference>
<dbReference type="VEuPathDB" id="FungiDB:GMDG_02381"/>
<feature type="transmembrane region" description="Helical" evidence="6">
    <location>
        <begin position="20"/>
        <end position="38"/>
    </location>
</feature>
<evidence type="ECO:0000256" key="4">
    <source>
        <dbReference type="ARBA" id="ARBA00023136"/>
    </source>
</evidence>
<dbReference type="OrthoDB" id="408493at2759"/>
<name>A0A177AFD3_9PEZI</name>
<comment type="subcellular location">
    <subcellularLocation>
        <location evidence="1">Membrane</location>
        <topology evidence="1">Multi-pass membrane protein</topology>
    </subcellularLocation>
</comment>
<protein>
    <recommendedName>
        <fullName evidence="8">UDP-galactose transporter</fullName>
    </recommendedName>
</protein>
<keyword evidence="2 6" id="KW-0812">Transmembrane</keyword>
<feature type="transmembrane region" description="Helical" evidence="6">
    <location>
        <begin position="368"/>
        <end position="386"/>
    </location>
</feature>
<feature type="region of interest" description="Disordered" evidence="5">
    <location>
        <begin position="432"/>
        <end position="458"/>
    </location>
</feature>
<feature type="transmembrane region" description="Helical" evidence="6">
    <location>
        <begin position="283"/>
        <end position="298"/>
    </location>
</feature>
<evidence type="ECO:0000256" key="5">
    <source>
        <dbReference type="SAM" id="MobiDB-lite"/>
    </source>
</evidence>